<dbReference type="Pfam" id="PF08241">
    <property type="entry name" value="Methyltransf_11"/>
    <property type="match status" value="1"/>
</dbReference>
<dbReference type="EMBL" id="VANR01000002">
    <property type="protein sequence ID" value="TMM31354.1"/>
    <property type="molecule type" value="Genomic_DNA"/>
</dbReference>
<reference evidence="2 3" key="1">
    <citation type="submission" date="2019-05" db="EMBL/GenBank/DDBJ databases">
        <title>Polaribacter aestuariivivens sp. nov., isolated from a tidal flat.</title>
        <authorList>
            <person name="Yoon J.-H."/>
        </authorList>
    </citation>
    <scope>NUCLEOTIDE SEQUENCE [LARGE SCALE GENOMIC DNA]</scope>
    <source>
        <strain evidence="2 3">DBTF-3</strain>
    </source>
</reference>
<dbReference type="SUPFAM" id="SSF53335">
    <property type="entry name" value="S-adenosyl-L-methionine-dependent methyltransferases"/>
    <property type="match status" value="1"/>
</dbReference>
<dbReference type="GO" id="GO:0032259">
    <property type="term" value="P:methylation"/>
    <property type="evidence" value="ECO:0007669"/>
    <property type="project" value="UniProtKB-KW"/>
</dbReference>
<organism evidence="2 3">
    <name type="scientific">Polaribacter aestuariivivens</name>
    <dbReference type="NCBI Taxonomy" id="2304626"/>
    <lineage>
        <taxon>Bacteria</taxon>
        <taxon>Pseudomonadati</taxon>
        <taxon>Bacteroidota</taxon>
        <taxon>Flavobacteriia</taxon>
        <taxon>Flavobacteriales</taxon>
        <taxon>Flavobacteriaceae</taxon>
    </lineage>
</organism>
<feature type="domain" description="Methyltransferase type 11" evidence="1">
    <location>
        <begin position="40"/>
        <end position="129"/>
    </location>
</feature>
<name>A0A5S3N9Z8_9FLAO</name>
<accession>A0A5S3N9Z8</accession>
<protein>
    <submittedName>
        <fullName evidence="2">Class I SAM-dependent methyltransferase</fullName>
    </submittedName>
</protein>
<evidence type="ECO:0000259" key="1">
    <source>
        <dbReference type="Pfam" id="PF08241"/>
    </source>
</evidence>
<keyword evidence="2" id="KW-0808">Transferase</keyword>
<evidence type="ECO:0000313" key="3">
    <source>
        <dbReference type="Proteomes" id="UP000307140"/>
    </source>
</evidence>
<sequence>MAKDFFYTKLTTKNLDNFFIRTSIKNAIETNLNDFKGKLLDAGCGKMPYKSFILKNSNVKNYVGLDIEEALVYDEQIKPDYFWDGKTMPFKANSFDTILSTEVLEHCYDYKNYIKECLRVLKPEGIIFFTVPFLWPLHETPHDHYRFTPFTLQKAFEENNNCKVNIYGLGGWNASLATMLGLWTTRYVSKKKSKLIKPFLKPIIKYLIAKDKAPKKFENNTMYTSLCGIVKKNNE</sequence>
<evidence type="ECO:0000313" key="2">
    <source>
        <dbReference type="EMBL" id="TMM31354.1"/>
    </source>
</evidence>
<proteinExistence type="predicted"/>
<dbReference type="AlphaFoldDB" id="A0A5S3N9Z8"/>
<keyword evidence="2" id="KW-0489">Methyltransferase</keyword>
<dbReference type="Proteomes" id="UP000307140">
    <property type="component" value="Unassembled WGS sequence"/>
</dbReference>
<dbReference type="RefSeq" id="WP_138535081.1">
    <property type="nucleotide sequence ID" value="NZ_VANR01000002.1"/>
</dbReference>
<gene>
    <name evidence="2" type="ORF">FDT66_05140</name>
</gene>
<keyword evidence="3" id="KW-1185">Reference proteome</keyword>
<dbReference type="Gene3D" id="3.40.50.150">
    <property type="entry name" value="Vaccinia Virus protein VP39"/>
    <property type="match status" value="1"/>
</dbReference>
<dbReference type="InterPro" id="IPR029063">
    <property type="entry name" value="SAM-dependent_MTases_sf"/>
</dbReference>
<dbReference type="InterPro" id="IPR013216">
    <property type="entry name" value="Methyltransf_11"/>
</dbReference>
<dbReference type="CDD" id="cd02440">
    <property type="entry name" value="AdoMet_MTases"/>
    <property type="match status" value="1"/>
</dbReference>
<comment type="caution">
    <text evidence="2">The sequence shown here is derived from an EMBL/GenBank/DDBJ whole genome shotgun (WGS) entry which is preliminary data.</text>
</comment>
<dbReference type="GO" id="GO:0008757">
    <property type="term" value="F:S-adenosylmethionine-dependent methyltransferase activity"/>
    <property type="evidence" value="ECO:0007669"/>
    <property type="project" value="InterPro"/>
</dbReference>
<dbReference type="OrthoDB" id="9805171at2"/>